<protein>
    <submittedName>
        <fullName evidence="1">Uncharacterized protein</fullName>
    </submittedName>
</protein>
<dbReference type="EMBL" id="QUNF01000002">
    <property type="protein sequence ID" value="REG92660.1"/>
    <property type="molecule type" value="Genomic_DNA"/>
</dbReference>
<keyword evidence="2" id="KW-1185">Reference proteome</keyword>
<accession>A0A3E0E4X1</accession>
<evidence type="ECO:0000313" key="1">
    <source>
        <dbReference type="EMBL" id="REG92660.1"/>
    </source>
</evidence>
<dbReference type="Proteomes" id="UP000256405">
    <property type="component" value="Unassembled WGS sequence"/>
</dbReference>
<dbReference type="AlphaFoldDB" id="A0A3E0E4X1"/>
<sequence length="146" mass="16804">MYEVRTFSKIIARFLLSMFCLFMLHQLAPHSHHQHEIEVHSDYHADDHEGTSHEHHSDEKNPLDFLSLLFANHAHSQQLVDHSPSQVQTSETRVEKNKVQKTTPELFRKTIDEVSPTMKKPVPELLGTDKNTYFISLALRGPPTLG</sequence>
<organism evidence="1 2">
    <name type="scientific">Algoriphagus antarcticus</name>
    <dbReference type="NCBI Taxonomy" id="238540"/>
    <lineage>
        <taxon>Bacteria</taxon>
        <taxon>Pseudomonadati</taxon>
        <taxon>Bacteroidota</taxon>
        <taxon>Cytophagia</taxon>
        <taxon>Cytophagales</taxon>
        <taxon>Cyclobacteriaceae</taxon>
        <taxon>Algoriphagus</taxon>
    </lineage>
</organism>
<reference evidence="1 2" key="1">
    <citation type="submission" date="2018-08" db="EMBL/GenBank/DDBJ databases">
        <title>Genomic Encyclopedia of Archaeal and Bacterial Type Strains, Phase II (KMG-II): from individual species to whole genera.</title>
        <authorList>
            <person name="Goeker M."/>
        </authorList>
    </citation>
    <scope>NUCLEOTIDE SEQUENCE [LARGE SCALE GENOMIC DNA]</scope>
    <source>
        <strain evidence="1 2">DSM 15986</strain>
    </source>
</reference>
<proteinExistence type="predicted"/>
<gene>
    <name evidence="1" type="ORF">C8N25_10258</name>
</gene>
<comment type="caution">
    <text evidence="1">The sequence shown here is derived from an EMBL/GenBank/DDBJ whole genome shotgun (WGS) entry which is preliminary data.</text>
</comment>
<name>A0A3E0E4X1_9BACT</name>
<evidence type="ECO:0000313" key="2">
    <source>
        <dbReference type="Proteomes" id="UP000256405"/>
    </source>
</evidence>